<dbReference type="EMBL" id="CP019603">
    <property type="protein sequence ID" value="ARU18074.1"/>
    <property type="molecule type" value="Genomic_DNA"/>
</dbReference>
<protein>
    <recommendedName>
        <fullName evidence="4">C-deglycosylation enzyme beta subunit</fullName>
    </recommendedName>
</protein>
<keyword evidence="1" id="KW-0456">Lyase</keyword>
<evidence type="ECO:0000313" key="7">
    <source>
        <dbReference type="Proteomes" id="UP000195807"/>
    </source>
</evidence>
<dbReference type="AlphaFoldDB" id="A0A1Z1FGZ0"/>
<comment type="similarity">
    <text evidence="3">Belongs to the C-glycoside deglycosidase beta subunit family.</text>
</comment>
<accession>A0A1Z1FGZ0</accession>
<feature type="domain" description="C-glycoside deglycosidase beta subunit" evidence="5">
    <location>
        <begin position="2"/>
        <end position="113"/>
    </location>
</feature>
<gene>
    <name evidence="6" type="ORF">A9D14_17395</name>
</gene>
<name>A0A1Z1FGZ0_9SPHN</name>
<dbReference type="STRING" id="450378.GCA_001661675_03496"/>
<evidence type="ECO:0000259" key="5">
    <source>
        <dbReference type="Pfam" id="PF19906"/>
    </source>
</evidence>
<reference evidence="6 7" key="1">
    <citation type="submission" date="2017-01" db="EMBL/GenBank/DDBJ databases">
        <title>Complete genome sequence of esterase-producing bacterium Croceicoccus marinus E4A9.</title>
        <authorList>
            <person name="Wu Y.-H."/>
            <person name="Cheng H."/>
            <person name="Xu L."/>
            <person name="Huo Y.-Y."/>
            <person name="Wang C.-S."/>
            <person name="Xu X.-W."/>
        </authorList>
    </citation>
    <scope>NUCLEOTIDE SEQUENCE [LARGE SCALE GENOMIC DNA]</scope>
    <source>
        <strain evidence="6 7">E4A9</strain>
        <plasmid evidence="7">Plasmid pcme4a9i</plasmid>
    </source>
</reference>
<dbReference type="OrthoDB" id="1494151at2"/>
<evidence type="ECO:0000256" key="1">
    <source>
        <dbReference type="ARBA" id="ARBA00023239"/>
    </source>
</evidence>
<dbReference type="Pfam" id="PF19906">
    <property type="entry name" value="CGDB"/>
    <property type="match status" value="1"/>
</dbReference>
<dbReference type="RefSeq" id="WP_066850606.1">
    <property type="nucleotide sequence ID" value="NZ_CP019603.1"/>
</dbReference>
<keyword evidence="2" id="KW-0119">Carbohydrate metabolism</keyword>
<evidence type="ECO:0000256" key="4">
    <source>
        <dbReference type="ARBA" id="ARBA00047208"/>
    </source>
</evidence>
<keyword evidence="6" id="KW-0614">Plasmid</keyword>
<dbReference type="InterPro" id="IPR045959">
    <property type="entry name" value="CGDB"/>
</dbReference>
<keyword evidence="7" id="KW-1185">Reference proteome</keyword>
<sequence>MFDKYTIDPDSVTDIGPADSPTGFSFTTKLGYYRGLTLSMLEELTVAVDGKELPREAVSFDDGNGPITLEEMETAYDRRWNFGAPATLSVTYPGGFPKGEHTLSLKQSLRISYMPFPAVRFTEKTIVKG</sequence>
<evidence type="ECO:0000256" key="2">
    <source>
        <dbReference type="ARBA" id="ARBA00023277"/>
    </source>
</evidence>
<organism evidence="6 7">
    <name type="scientific">Croceicoccus marinus</name>
    <dbReference type="NCBI Taxonomy" id="450378"/>
    <lineage>
        <taxon>Bacteria</taxon>
        <taxon>Pseudomonadati</taxon>
        <taxon>Pseudomonadota</taxon>
        <taxon>Alphaproteobacteria</taxon>
        <taxon>Sphingomonadales</taxon>
        <taxon>Erythrobacteraceae</taxon>
        <taxon>Croceicoccus</taxon>
    </lineage>
</organism>
<dbReference type="GO" id="GO:0016829">
    <property type="term" value="F:lyase activity"/>
    <property type="evidence" value="ECO:0007669"/>
    <property type="project" value="UniProtKB-KW"/>
</dbReference>
<dbReference type="Proteomes" id="UP000195807">
    <property type="component" value="Plasmid pCME4A9I"/>
</dbReference>
<geneLocation type="plasmid" evidence="7">
    <name>pcme4a9i</name>
</geneLocation>
<dbReference type="KEGG" id="cman:A9D14_17395"/>
<evidence type="ECO:0000256" key="3">
    <source>
        <dbReference type="ARBA" id="ARBA00046336"/>
    </source>
</evidence>
<proteinExistence type="inferred from homology"/>
<evidence type="ECO:0000313" key="6">
    <source>
        <dbReference type="EMBL" id="ARU18074.1"/>
    </source>
</evidence>